<feature type="domain" description="Calcineurin-like phosphoesterase" evidence="1">
    <location>
        <begin position="2"/>
        <end position="162"/>
    </location>
</feature>
<accession>A0ABX5V9Q7</accession>
<dbReference type="InterPro" id="IPR004843">
    <property type="entry name" value="Calcineurin-like_PHP"/>
</dbReference>
<protein>
    <submittedName>
        <fullName evidence="2">Metallophosphoesterase</fullName>
    </submittedName>
</protein>
<name>A0ABX5V9Q7_9BACT</name>
<evidence type="ECO:0000313" key="2">
    <source>
        <dbReference type="EMBL" id="QCT95030.1"/>
    </source>
</evidence>
<proteinExistence type="predicted"/>
<evidence type="ECO:0000313" key="3">
    <source>
        <dbReference type="Proteomes" id="UP000306825"/>
    </source>
</evidence>
<dbReference type="Gene3D" id="3.60.21.10">
    <property type="match status" value="2"/>
</dbReference>
<keyword evidence="3" id="KW-1185">Reference proteome</keyword>
<dbReference type="InterPro" id="IPR029052">
    <property type="entry name" value="Metallo-depent_PP-like"/>
</dbReference>
<evidence type="ECO:0000259" key="1">
    <source>
        <dbReference type="Pfam" id="PF00149"/>
    </source>
</evidence>
<sequence>MELVHLTDLHFNIKWFEWLKKNEKNYDIFCITGDFLDETKDNIKYQKDYIRKFIKDFSSLLFVCSGNHDDDIEWLYFEKDNYYFDNCKKEINGIKIGSFPYLGGNIYDFYDCDILLTHIPPKNTKTSIDKNTLKDYGDFEIYYAIKNGFSPKFILSGHIHNPLKTKDKLNSTIIYNPGLNKHIIKNI</sequence>
<dbReference type="Proteomes" id="UP000306825">
    <property type="component" value="Chromosome"/>
</dbReference>
<dbReference type="RefSeq" id="WP_138323685.1">
    <property type="nucleotide sequence ID" value="NZ_CP040463.1"/>
</dbReference>
<organism evidence="2 3">
    <name type="scientific">Caminibacter mediatlanticus TB-2</name>
    <dbReference type="NCBI Taxonomy" id="391592"/>
    <lineage>
        <taxon>Bacteria</taxon>
        <taxon>Pseudomonadati</taxon>
        <taxon>Campylobacterota</taxon>
        <taxon>Epsilonproteobacteria</taxon>
        <taxon>Nautiliales</taxon>
        <taxon>Nautiliaceae</taxon>
        <taxon>Caminibacter</taxon>
    </lineage>
</organism>
<gene>
    <name evidence="2" type="ORF">FE773_07450</name>
</gene>
<dbReference type="EMBL" id="CP040463">
    <property type="protein sequence ID" value="QCT95030.1"/>
    <property type="molecule type" value="Genomic_DNA"/>
</dbReference>
<reference evidence="2 3" key="1">
    <citation type="submission" date="2019-05" db="EMBL/GenBank/DDBJ databases">
        <title>A comparative analysis of the Nautiliaceae.</title>
        <authorList>
            <person name="Grosche A."/>
            <person name="Smedile F."/>
            <person name="Vetriani C."/>
        </authorList>
    </citation>
    <scope>NUCLEOTIDE SEQUENCE [LARGE SCALE GENOMIC DNA]</scope>
    <source>
        <strain evidence="2 3">TB-2</strain>
    </source>
</reference>
<dbReference type="SUPFAM" id="SSF56300">
    <property type="entry name" value="Metallo-dependent phosphatases"/>
    <property type="match status" value="1"/>
</dbReference>
<dbReference type="Pfam" id="PF00149">
    <property type="entry name" value="Metallophos"/>
    <property type="match status" value="1"/>
</dbReference>
<dbReference type="CDD" id="cd00838">
    <property type="entry name" value="MPP_superfamily"/>
    <property type="match status" value="1"/>
</dbReference>